<dbReference type="GeneID" id="116220188"/>
<dbReference type="InterPro" id="IPR015919">
    <property type="entry name" value="Cadherin-like_sf"/>
</dbReference>
<feature type="signal peptide" evidence="19">
    <location>
        <begin position="1"/>
        <end position="20"/>
    </location>
</feature>
<accession>A0A6P8EYQ1</accession>
<evidence type="ECO:0000259" key="20">
    <source>
        <dbReference type="PROSITE" id="PS50268"/>
    </source>
</evidence>
<evidence type="ECO:0000256" key="17">
    <source>
        <dbReference type="SAM" id="MobiDB-lite"/>
    </source>
</evidence>
<dbReference type="InterPro" id="IPR002126">
    <property type="entry name" value="Cadherin-like_dom"/>
</dbReference>
<gene>
    <name evidence="22" type="primary">cdh26.1</name>
</gene>
<feature type="chain" id="PRO_5027700594" evidence="19">
    <location>
        <begin position="21"/>
        <end position="845"/>
    </location>
</feature>
<evidence type="ECO:0000256" key="16">
    <source>
        <dbReference type="RuleBase" id="RU004357"/>
    </source>
</evidence>
<proteinExistence type="predicted"/>
<dbReference type="InterPro" id="IPR039808">
    <property type="entry name" value="Cadherin"/>
</dbReference>
<dbReference type="Pfam" id="PF00028">
    <property type="entry name" value="Cadherin"/>
    <property type="match status" value="3"/>
</dbReference>
<reference evidence="22" key="1">
    <citation type="submission" date="2025-08" db="UniProtKB">
        <authorList>
            <consortium name="RefSeq"/>
        </authorList>
    </citation>
    <scope>IDENTIFICATION</scope>
</reference>
<keyword evidence="10 15" id="KW-0130">Cell adhesion</keyword>
<keyword evidence="9 14" id="KW-0106">Calcium</keyword>
<keyword evidence="13" id="KW-0325">Glycoprotein</keyword>
<keyword evidence="5 15" id="KW-0812">Transmembrane</keyword>
<evidence type="ECO:0000256" key="1">
    <source>
        <dbReference type="ARBA" id="ARBA00004251"/>
    </source>
</evidence>
<dbReference type="SUPFAM" id="SSF49313">
    <property type="entry name" value="Cadherin-like"/>
    <property type="match status" value="5"/>
</dbReference>
<evidence type="ECO:0000256" key="7">
    <source>
        <dbReference type="ARBA" id="ARBA00022729"/>
    </source>
</evidence>
<dbReference type="GO" id="GO:0044331">
    <property type="term" value="P:cell-cell adhesion mediated by cadherin"/>
    <property type="evidence" value="ECO:0007669"/>
    <property type="project" value="TreeGrafter"/>
</dbReference>
<comment type="subcellular location">
    <subcellularLocation>
        <location evidence="1 15">Cell membrane</location>
        <topology evidence="1 15">Single-pass type I membrane protein</topology>
    </subcellularLocation>
    <subcellularLocation>
        <location evidence="2">Cytoplasm</location>
    </subcellularLocation>
</comment>
<dbReference type="PRINTS" id="PR00205">
    <property type="entry name" value="CADHERIN"/>
</dbReference>
<feature type="domain" description="Cadherin" evidence="20">
    <location>
        <begin position="394"/>
        <end position="490"/>
    </location>
</feature>
<organism evidence="21 22">
    <name type="scientific">Clupea harengus</name>
    <name type="common">Atlantic herring</name>
    <dbReference type="NCBI Taxonomy" id="7950"/>
    <lineage>
        <taxon>Eukaryota</taxon>
        <taxon>Metazoa</taxon>
        <taxon>Chordata</taxon>
        <taxon>Craniata</taxon>
        <taxon>Vertebrata</taxon>
        <taxon>Euteleostomi</taxon>
        <taxon>Actinopterygii</taxon>
        <taxon>Neopterygii</taxon>
        <taxon>Teleostei</taxon>
        <taxon>Clupei</taxon>
        <taxon>Clupeiformes</taxon>
        <taxon>Clupeoidei</taxon>
        <taxon>Clupeidae</taxon>
        <taxon>Clupea</taxon>
    </lineage>
</organism>
<dbReference type="InterPro" id="IPR020894">
    <property type="entry name" value="Cadherin_CS"/>
</dbReference>
<dbReference type="AlphaFoldDB" id="A0A6P8EYQ1"/>
<evidence type="ECO:0000256" key="2">
    <source>
        <dbReference type="ARBA" id="ARBA00004496"/>
    </source>
</evidence>
<feature type="domain" description="Cadherin" evidence="20">
    <location>
        <begin position="150"/>
        <end position="261"/>
    </location>
</feature>
<dbReference type="CDD" id="cd11304">
    <property type="entry name" value="Cadherin_repeat"/>
    <property type="match status" value="3"/>
</dbReference>
<dbReference type="Proteomes" id="UP000515152">
    <property type="component" value="Chromosome 4"/>
</dbReference>
<dbReference type="Gene3D" id="4.10.900.10">
    <property type="entry name" value="TCF3-CBD (Catenin binding domain)"/>
    <property type="match status" value="1"/>
</dbReference>
<name>A0A6P8EYQ1_CLUHA</name>
<feature type="domain" description="Cadherin" evidence="20">
    <location>
        <begin position="67"/>
        <end position="149"/>
    </location>
</feature>
<protein>
    <submittedName>
        <fullName evidence="22">Cadherin-like protein 26</fullName>
    </submittedName>
</protein>
<evidence type="ECO:0000256" key="8">
    <source>
        <dbReference type="ARBA" id="ARBA00022737"/>
    </source>
</evidence>
<dbReference type="GO" id="GO:0008013">
    <property type="term" value="F:beta-catenin binding"/>
    <property type="evidence" value="ECO:0007669"/>
    <property type="project" value="TreeGrafter"/>
</dbReference>
<feature type="domain" description="Cadherin" evidence="20">
    <location>
        <begin position="506"/>
        <end position="597"/>
    </location>
</feature>
<keyword evidence="7 19" id="KW-0732">Signal</keyword>
<dbReference type="FunFam" id="2.60.40.60:FF:000095">
    <property type="entry name" value="Cadherin 13"/>
    <property type="match status" value="1"/>
</dbReference>
<evidence type="ECO:0000256" key="18">
    <source>
        <dbReference type="SAM" id="Phobius"/>
    </source>
</evidence>
<dbReference type="GO" id="GO:0016339">
    <property type="term" value="P:calcium-dependent cell-cell adhesion via plasma membrane cell adhesion molecules"/>
    <property type="evidence" value="ECO:0007669"/>
    <property type="project" value="TreeGrafter"/>
</dbReference>
<dbReference type="PROSITE" id="PS50268">
    <property type="entry name" value="CADHERIN_2"/>
    <property type="match status" value="5"/>
</dbReference>
<dbReference type="PANTHER" id="PTHR24027">
    <property type="entry name" value="CADHERIN-23"/>
    <property type="match status" value="1"/>
</dbReference>
<dbReference type="CTD" id="571792"/>
<evidence type="ECO:0000256" key="11">
    <source>
        <dbReference type="ARBA" id="ARBA00022989"/>
    </source>
</evidence>
<dbReference type="PANTHER" id="PTHR24027:SF78">
    <property type="entry name" value="CADHERIN-LIKE PROTEIN 26"/>
    <property type="match status" value="1"/>
</dbReference>
<dbReference type="FunFam" id="2.60.40.60:FF:000019">
    <property type="entry name" value="Cadherin 2"/>
    <property type="match status" value="1"/>
</dbReference>
<feature type="domain" description="Cadherin" evidence="20">
    <location>
        <begin position="262"/>
        <end position="383"/>
    </location>
</feature>
<dbReference type="RefSeq" id="XP_031421363.1">
    <property type="nucleotide sequence ID" value="XM_031565503.2"/>
</dbReference>
<dbReference type="Pfam" id="PF01049">
    <property type="entry name" value="CADH_Y-type_LIR"/>
    <property type="match status" value="1"/>
</dbReference>
<dbReference type="Gene3D" id="2.60.40.60">
    <property type="entry name" value="Cadherins"/>
    <property type="match status" value="5"/>
</dbReference>
<keyword evidence="3" id="KW-1003">Cell membrane</keyword>
<evidence type="ECO:0000256" key="13">
    <source>
        <dbReference type="ARBA" id="ARBA00023180"/>
    </source>
</evidence>
<dbReference type="GO" id="GO:0005737">
    <property type="term" value="C:cytoplasm"/>
    <property type="evidence" value="ECO:0007669"/>
    <property type="project" value="UniProtKB-SubCell"/>
</dbReference>
<comment type="function">
    <text evidence="16">Cadherins are calcium-dependent cell adhesion proteins.</text>
</comment>
<dbReference type="PROSITE" id="PS00232">
    <property type="entry name" value="CADHERIN_1"/>
    <property type="match status" value="1"/>
</dbReference>
<dbReference type="GO" id="GO:0007156">
    <property type="term" value="P:homophilic cell adhesion via plasma membrane adhesion molecules"/>
    <property type="evidence" value="ECO:0007669"/>
    <property type="project" value="InterPro"/>
</dbReference>
<keyword evidence="6" id="KW-0479">Metal-binding</keyword>
<dbReference type="GO" id="GO:0000902">
    <property type="term" value="P:cell morphogenesis"/>
    <property type="evidence" value="ECO:0007669"/>
    <property type="project" value="TreeGrafter"/>
</dbReference>
<evidence type="ECO:0000256" key="14">
    <source>
        <dbReference type="PROSITE-ProRule" id="PRU00043"/>
    </source>
</evidence>
<dbReference type="GO" id="GO:0005509">
    <property type="term" value="F:calcium ion binding"/>
    <property type="evidence" value="ECO:0007669"/>
    <property type="project" value="UniProtKB-UniRule"/>
</dbReference>
<keyword evidence="11 18" id="KW-1133">Transmembrane helix</keyword>
<keyword evidence="12 18" id="KW-0472">Membrane</keyword>
<evidence type="ECO:0000256" key="6">
    <source>
        <dbReference type="ARBA" id="ARBA00022723"/>
    </source>
</evidence>
<evidence type="ECO:0000256" key="19">
    <source>
        <dbReference type="SAM" id="SignalP"/>
    </source>
</evidence>
<evidence type="ECO:0000256" key="9">
    <source>
        <dbReference type="ARBA" id="ARBA00022837"/>
    </source>
</evidence>
<dbReference type="GO" id="GO:0005912">
    <property type="term" value="C:adherens junction"/>
    <property type="evidence" value="ECO:0007669"/>
    <property type="project" value="TreeGrafter"/>
</dbReference>
<evidence type="ECO:0000256" key="12">
    <source>
        <dbReference type="ARBA" id="ARBA00023136"/>
    </source>
</evidence>
<evidence type="ECO:0000256" key="5">
    <source>
        <dbReference type="ARBA" id="ARBA00022692"/>
    </source>
</evidence>
<keyword evidence="4" id="KW-0963">Cytoplasm</keyword>
<dbReference type="GO" id="GO:0016477">
    <property type="term" value="P:cell migration"/>
    <property type="evidence" value="ECO:0007669"/>
    <property type="project" value="TreeGrafter"/>
</dbReference>
<evidence type="ECO:0000313" key="21">
    <source>
        <dbReference type="Proteomes" id="UP000515152"/>
    </source>
</evidence>
<dbReference type="GO" id="GO:0016342">
    <property type="term" value="C:catenin complex"/>
    <property type="evidence" value="ECO:0007669"/>
    <property type="project" value="TreeGrafter"/>
</dbReference>
<sequence>MKRNILFMLFLPLAMVSGLGLNYSHIMTREKRELLYRSKRRWVLSTIEIEEESPGPYPREATKLFNDKKVGEEHYFKISGTGVNEEPKGVFTIDRKSGVVSVHKAIDRETHKFFHIRFDVMDEKTNVAVDKTLAFDVAIKDKNDNAPKFEPANIRISVRENTPPGGLPANLQAFDNDEEDNDNSRITMKIVSHEPNSPKFSLEEVFATKMQQLTFTGCFDYDKHKTHKVIVEARDHGVPALSTTTTITLDITDANNHLPVFSQTTYSVSVLEMETKEILRMKVTDADEPNTPASRPVFKILRGNEEGNYMIETDPVTQEGVLRVVKGKDFERTALVKLEVTVENEEPLFVCKDGVPGDPQNIVPLQTVTVDVQVVDVNDPPMFEKTVQRAFEKEEVPPGKVLYKPKVLDVDSDNDKIRYELIDDHAEWLTIDEKTGAITSVKVMDRESSHVDNSIYTVKVLAIDDGTPPATGTATVHIVLGDVNDNLPYLISKSTILCGRRNQVPVMAADEDDSPYGGPFTFSFGGDNVEELKKKWRLQPTTGVNISLFSLTALAYGNYSVPLLIQDQQGKVVETEFQVIVCDCGGGNECRGRFPVFTKLDGPAIGAMLAGLLLLMLLLLLCFMCECEGRSFKHMPVNLLDEGHQTLIKYNEEGGGTASKAEPTLTRSPTTYVTTVTDGLKQAAISLPQVSSNSFQDESTKTMRSQTQAVQYNTQYSSSGFQQASLANNTLRSTGQSVQQTWNRSSTMRNGRNGFSRSISLTSDRYIADHIDRRVYEIAEEELDYPGYSLNEFAYEGNGSRCQSLDELSFDNAEESMDFLRDLGPNFKALGGICDKHMQEKNMEL</sequence>
<dbReference type="FunFam" id="2.60.40.60:FF:000011">
    <property type="entry name" value="Cadherin 1"/>
    <property type="match status" value="1"/>
</dbReference>
<dbReference type="OrthoDB" id="9045962at2759"/>
<evidence type="ECO:0000256" key="4">
    <source>
        <dbReference type="ARBA" id="ARBA00022490"/>
    </source>
</evidence>
<dbReference type="GO" id="GO:0060027">
    <property type="term" value="P:convergent extension involved in gastrulation"/>
    <property type="evidence" value="ECO:0007669"/>
    <property type="project" value="UniProtKB-ARBA"/>
</dbReference>
<dbReference type="GO" id="GO:0045296">
    <property type="term" value="F:cadherin binding"/>
    <property type="evidence" value="ECO:0007669"/>
    <property type="project" value="TreeGrafter"/>
</dbReference>
<keyword evidence="21" id="KW-1185">Reference proteome</keyword>
<evidence type="ECO:0000256" key="15">
    <source>
        <dbReference type="RuleBase" id="RU003318"/>
    </source>
</evidence>
<feature type="transmembrane region" description="Helical" evidence="18">
    <location>
        <begin position="604"/>
        <end position="625"/>
    </location>
</feature>
<feature type="region of interest" description="Disordered" evidence="17">
    <location>
        <begin position="734"/>
        <end position="755"/>
    </location>
</feature>
<evidence type="ECO:0000256" key="10">
    <source>
        <dbReference type="ARBA" id="ARBA00022889"/>
    </source>
</evidence>
<dbReference type="InterPro" id="IPR027397">
    <property type="entry name" value="Catenin-bd_sf"/>
</dbReference>
<dbReference type="GO" id="GO:0007043">
    <property type="term" value="P:cell-cell junction assembly"/>
    <property type="evidence" value="ECO:0007669"/>
    <property type="project" value="TreeGrafter"/>
</dbReference>
<dbReference type="GO" id="GO:0034332">
    <property type="term" value="P:adherens junction organization"/>
    <property type="evidence" value="ECO:0007669"/>
    <property type="project" value="TreeGrafter"/>
</dbReference>
<evidence type="ECO:0000313" key="22">
    <source>
        <dbReference type="RefSeq" id="XP_031421363.1"/>
    </source>
</evidence>
<dbReference type="SMART" id="SM00112">
    <property type="entry name" value="CA"/>
    <property type="match status" value="5"/>
</dbReference>
<dbReference type="InterPro" id="IPR000233">
    <property type="entry name" value="Cadherin_Y-type_LIR"/>
</dbReference>
<keyword evidence="8" id="KW-0677">Repeat</keyword>
<evidence type="ECO:0000256" key="3">
    <source>
        <dbReference type="ARBA" id="ARBA00022475"/>
    </source>
</evidence>
<dbReference type="KEGG" id="char:116220188"/>